<dbReference type="SUPFAM" id="SSF51735">
    <property type="entry name" value="NAD(P)-binding Rossmann-fold domains"/>
    <property type="match status" value="1"/>
</dbReference>
<evidence type="ECO:0000256" key="2">
    <source>
        <dbReference type="RuleBase" id="RU000363"/>
    </source>
</evidence>
<dbReference type="RefSeq" id="WP_207044800.1">
    <property type="nucleotide sequence ID" value="NZ_JAFLNC010000003.1"/>
</dbReference>
<dbReference type="PANTHER" id="PTHR42760">
    <property type="entry name" value="SHORT-CHAIN DEHYDROGENASES/REDUCTASES FAMILY MEMBER"/>
    <property type="match status" value="1"/>
</dbReference>
<dbReference type="Pfam" id="PF00106">
    <property type="entry name" value="adh_short"/>
    <property type="match status" value="1"/>
</dbReference>
<dbReference type="Proteomes" id="UP000664761">
    <property type="component" value="Unassembled WGS sequence"/>
</dbReference>
<comment type="similarity">
    <text evidence="1 2">Belongs to the short-chain dehydrogenases/reductases (SDR) family.</text>
</comment>
<gene>
    <name evidence="3" type="ORF">J0X12_09465</name>
</gene>
<name>A0ABS3F679_9PROT</name>
<comment type="caution">
    <text evidence="3">The sequence shown here is derived from an EMBL/GenBank/DDBJ whole genome shotgun (WGS) entry which is preliminary data.</text>
</comment>
<proteinExistence type="inferred from homology"/>
<dbReference type="CDD" id="cd05233">
    <property type="entry name" value="SDR_c"/>
    <property type="match status" value="1"/>
</dbReference>
<dbReference type="InterPro" id="IPR036291">
    <property type="entry name" value="NAD(P)-bd_dom_sf"/>
</dbReference>
<evidence type="ECO:0000313" key="3">
    <source>
        <dbReference type="EMBL" id="MBO0333842.1"/>
    </source>
</evidence>
<evidence type="ECO:0000313" key="4">
    <source>
        <dbReference type="Proteomes" id="UP000664761"/>
    </source>
</evidence>
<keyword evidence="4" id="KW-1185">Reference proteome</keyword>
<sequence length="263" mass="28041">MAGIASNGNTMGALRNLEGKVAWITGAGTGIGQAGAVCLARAGMEVVLSGRRKEKLADTEAMIRAVGKEPVIEELDVADADQVAAVADRIEKRFSRLDVAVLSAGINVKKRSWSEVDTEGWDSVVDIDLNGAFYCCSSILPIMRRQKEGLIINVSSWAGVRVSKMTGPAYTAAKHGMVAMSESINMEEAINGIRSCALCPGEVATPILDNRPVKVTDDEKAVMLQGEDLGETILFLAQLDKRVCVNQLVISPTANRMYTAGIT</sequence>
<organism evidence="3 4">
    <name type="scientific">Sneathiella sedimenti</name>
    <dbReference type="NCBI Taxonomy" id="2816034"/>
    <lineage>
        <taxon>Bacteria</taxon>
        <taxon>Pseudomonadati</taxon>
        <taxon>Pseudomonadota</taxon>
        <taxon>Alphaproteobacteria</taxon>
        <taxon>Sneathiellales</taxon>
        <taxon>Sneathiellaceae</taxon>
        <taxon>Sneathiella</taxon>
    </lineage>
</organism>
<evidence type="ECO:0000256" key="1">
    <source>
        <dbReference type="ARBA" id="ARBA00006484"/>
    </source>
</evidence>
<reference evidence="3 4" key="1">
    <citation type="submission" date="2021-03" db="EMBL/GenBank/DDBJ databases">
        <title>Sneathiella sp. CAU 1612 isolated from Kang Won-do.</title>
        <authorList>
            <person name="Kim W."/>
        </authorList>
    </citation>
    <scope>NUCLEOTIDE SEQUENCE [LARGE SCALE GENOMIC DNA]</scope>
    <source>
        <strain evidence="3 4">CAU 1612</strain>
    </source>
</reference>
<dbReference type="PRINTS" id="PR00081">
    <property type="entry name" value="GDHRDH"/>
</dbReference>
<dbReference type="Gene3D" id="3.40.50.720">
    <property type="entry name" value="NAD(P)-binding Rossmann-like Domain"/>
    <property type="match status" value="1"/>
</dbReference>
<accession>A0ABS3F679</accession>
<protein>
    <submittedName>
        <fullName evidence="3">SDR family NAD(P)-dependent oxidoreductase</fullName>
    </submittedName>
</protein>
<dbReference type="EMBL" id="JAFLNC010000003">
    <property type="protein sequence ID" value="MBO0333842.1"/>
    <property type="molecule type" value="Genomic_DNA"/>
</dbReference>
<dbReference type="InterPro" id="IPR002347">
    <property type="entry name" value="SDR_fam"/>
</dbReference>
<dbReference type="PRINTS" id="PR00080">
    <property type="entry name" value="SDRFAMILY"/>
</dbReference>